<evidence type="ECO:0000313" key="1">
    <source>
        <dbReference type="EMBL" id="MDH7639018.1"/>
    </source>
</evidence>
<dbReference type="RefSeq" id="WP_281044287.1">
    <property type="nucleotide sequence ID" value="NZ_JARYGZ010000001.1"/>
</dbReference>
<reference evidence="1" key="1">
    <citation type="submission" date="2023-04" db="EMBL/GenBank/DDBJ databases">
        <title>Sphingomonas sp. MAHUQ-71 isolated from rice field.</title>
        <authorList>
            <person name="Huq M.A."/>
        </authorList>
    </citation>
    <scope>NUCLEOTIDE SEQUENCE</scope>
    <source>
        <strain evidence="1">MAHUQ-71</strain>
    </source>
</reference>
<sequence length="146" mass="16300">MARGSYLGGGTIIGFGARWSDWTDFPRPEYRAAAPFKKKKNKKKHAVTISGPSGDSVFTKKMRAANNRSKELNLTQHELILQLGVEKDTPKLKAKQKMLRRGEILKNLVRDGILLATGLPNPDHPIVQAIADRLSATRRLQDSRKV</sequence>
<gene>
    <name evidence="1" type="ORF">QGN17_09785</name>
</gene>
<evidence type="ECO:0000313" key="2">
    <source>
        <dbReference type="Proteomes" id="UP001160625"/>
    </source>
</evidence>
<accession>A0ABT6N2L3</accession>
<keyword evidence="2" id="KW-1185">Reference proteome</keyword>
<organism evidence="1 2">
    <name type="scientific">Sphingomonas oryzagri</name>
    <dbReference type="NCBI Taxonomy" id="3042314"/>
    <lineage>
        <taxon>Bacteria</taxon>
        <taxon>Pseudomonadati</taxon>
        <taxon>Pseudomonadota</taxon>
        <taxon>Alphaproteobacteria</taxon>
        <taxon>Sphingomonadales</taxon>
        <taxon>Sphingomonadaceae</taxon>
        <taxon>Sphingomonas</taxon>
    </lineage>
</organism>
<protein>
    <recommendedName>
        <fullName evidence="3">DUF5681 domain-containing protein</fullName>
    </recommendedName>
</protein>
<dbReference type="EMBL" id="JARYGZ010000001">
    <property type="protein sequence ID" value="MDH7639018.1"/>
    <property type="molecule type" value="Genomic_DNA"/>
</dbReference>
<comment type="caution">
    <text evidence="1">The sequence shown here is derived from an EMBL/GenBank/DDBJ whole genome shotgun (WGS) entry which is preliminary data.</text>
</comment>
<name>A0ABT6N2L3_9SPHN</name>
<evidence type="ECO:0008006" key="3">
    <source>
        <dbReference type="Google" id="ProtNLM"/>
    </source>
</evidence>
<dbReference type="Proteomes" id="UP001160625">
    <property type="component" value="Unassembled WGS sequence"/>
</dbReference>
<proteinExistence type="predicted"/>